<organism evidence="1 2">
    <name type="scientific">Siphonobacter aquaeclarae</name>
    <dbReference type="NCBI Taxonomy" id="563176"/>
    <lineage>
        <taxon>Bacteria</taxon>
        <taxon>Pseudomonadati</taxon>
        <taxon>Bacteroidota</taxon>
        <taxon>Cytophagia</taxon>
        <taxon>Cytophagales</taxon>
        <taxon>Cytophagaceae</taxon>
        <taxon>Siphonobacter</taxon>
    </lineage>
</organism>
<dbReference type="Gene3D" id="1.20.5.1930">
    <property type="match status" value="1"/>
</dbReference>
<protein>
    <submittedName>
        <fullName evidence="1">Histidine kinase</fullName>
    </submittedName>
</protein>
<dbReference type="RefSeq" id="WP_093197027.1">
    <property type="nucleotide sequence ID" value="NZ_FNGS01000001.1"/>
</dbReference>
<dbReference type="Proteomes" id="UP000198901">
    <property type="component" value="Unassembled WGS sequence"/>
</dbReference>
<keyword evidence="2" id="KW-1185">Reference proteome</keyword>
<dbReference type="STRING" id="563176.SAMN04488090_0401"/>
<accession>A0A1G9IAK7</accession>
<keyword evidence="1" id="KW-0808">Transferase</keyword>
<sequence>MTNDLSLAAVLVALVLVGTAVCVRFRKNSYQQELRQISHEIHREERQAIARELQDNIGQLLSAARISILHRTATPVPGQPDPGELVGQAIHEIRAITRGLISPEDRTLEEMLYRELVRAGRHLPPLQELAVEGSPFPLDPERSLVLFRVAQQLLFQACAAGVSPAIRLTYQEERISLTFGGFPQHTTGAEWEVILRRIRLLEGEIISRPMPDGTDTITVVCTR</sequence>
<evidence type="ECO:0000313" key="2">
    <source>
        <dbReference type="Proteomes" id="UP000198901"/>
    </source>
</evidence>
<dbReference type="EMBL" id="FNGS01000001">
    <property type="protein sequence ID" value="SDL22290.1"/>
    <property type="molecule type" value="Genomic_DNA"/>
</dbReference>
<evidence type="ECO:0000313" key="1">
    <source>
        <dbReference type="EMBL" id="SDL22290.1"/>
    </source>
</evidence>
<keyword evidence="1" id="KW-0418">Kinase</keyword>
<gene>
    <name evidence="1" type="ORF">SAMN04488090_0401</name>
</gene>
<reference evidence="1 2" key="1">
    <citation type="submission" date="2016-10" db="EMBL/GenBank/DDBJ databases">
        <authorList>
            <person name="de Groot N.N."/>
        </authorList>
    </citation>
    <scope>NUCLEOTIDE SEQUENCE [LARGE SCALE GENOMIC DNA]</scope>
    <source>
        <strain evidence="1 2">DSM 21668</strain>
    </source>
</reference>
<dbReference type="GO" id="GO:0016301">
    <property type="term" value="F:kinase activity"/>
    <property type="evidence" value="ECO:0007669"/>
    <property type="project" value="UniProtKB-KW"/>
</dbReference>
<name>A0A1G9IAK7_9BACT</name>
<proteinExistence type="predicted"/>
<dbReference type="OrthoDB" id="9760839at2"/>
<dbReference type="AlphaFoldDB" id="A0A1G9IAK7"/>